<evidence type="ECO:0000259" key="3">
    <source>
        <dbReference type="PROSITE" id="PS51459"/>
    </source>
</evidence>
<dbReference type="InterPro" id="IPR040198">
    <property type="entry name" value="Fido_containing"/>
</dbReference>
<dbReference type="Pfam" id="PF02661">
    <property type="entry name" value="Fic"/>
    <property type="match status" value="1"/>
</dbReference>
<dbReference type="Gene3D" id="1.10.3290.10">
    <property type="entry name" value="Fido-like domain"/>
    <property type="match status" value="1"/>
</dbReference>
<organism evidence="4 6">
    <name type="scientific">Rotaria magnacalcarata</name>
    <dbReference type="NCBI Taxonomy" id="392030"/>
    <lineage>
        <taxon>Eukaryota</taxon>
        <taxon>Metazoa</taxon>
        <taxon>Spiralia</taxon>
        <taxon>Gnathifera</taxon>
        <taxon>Rotifera</taxon>
        <taxon>Eurotatoria</taxon>
        <taxon>Bdelloidea</taxon>
        <taxon>Philodinida</taxon>
        <taxon>Philodinidae</taxon>
        <taxon>Rotaria</taxon>
    </lineage>
</organism>
<dbReference type="EMBL" id="CAJNOW010019829">
    <property type="protein sequence ID" value="CAF1675338.1"/>
    <property type="molecule type" value="Genomic_DNA"/>
</dbReference>
<name>A0A816GHF6_9BILA</name>
<protein>
    <recommendedName>
        <fullName evidence="3">Fido domain-containing protein</fullName>
    </recommendedName>
</protein>
<accession>A0A816GHF6</accession>
<feature type="binding site" evidence="2">
    <location>
        <begin position="215"/>
        <end position="222"/>
    </location>
    <ligand>
        <name>ATP</name>
        <dbReference type="ChEBI" id="CHEBI:30616"/>
    </ligand>
</feature>
<sequence length="296" mass="35523">MNDYLTQIKKYENEIENFPIDKFHYKWQGLQALNYHLRRRKHSNLIDSNPMSFIKYARKYMDQHYVFKQIFYLYTIETVRIEYIYDIDDTIVFNMVKKTNLNILLEEGKTKTKNECDQIIKIINSQLKSILNYHYVPELQAKIRILVPSGRFKLAPNSPSRQDGKLFQFCPPSKVEEQLKLLYSLYEQYEYENIDPIVLAAWFHAEFIRIHPFVDGNGRLGRFLSSKILMKYDLFPLIVEKQNRAEYIECMNESIAQNNLTSLINFIKREQNLLIEHVRKQTTYSKQKYPVYPIDN</sequence>
<dbReference type="GO" id="GO:0005524">
    <property type="term" value="F:ATP binding"/>
    <property type="evidence" value="ECO:0007669"/>
    <property type="project" value="UniProtKB-KW"/>
</dbReference>
<proteinExistence type="predicted"/>
<dbReference type="EMBL" id="CAJOBI010004099">
    <property type="protein sequence ID" value="CAF3990917.1"/>
    <property type="molecule type" value="Genomic_DNA"/>
</dbReference>
<dbReference type="Proteomes" id="UP000663834">
    <property type="component" value="Unassembled WGS sequence"/>
</dbReference>
<keyword evidence="2" id="KW-0547">Nucleotide-binding</keyword>
<dbReference type="InterPro" id="IPR036597">
    <property type="entry name" value="Fido-like_dom_sf"/>
</dbReference>
<feature type="active site" evidence="1">
    <location>
        <position position="211"/>
    </location>
</feature>
<feature type="domain" description="Fido" evidence="3">
    <location>
        <begin position="131"/>
        <end position="269"/>
    </location>
</feature>
<evidence type="ECO:0000313" key="6">
    <source>
        <dbReference type="Proteomes" id="UP000663834"/>
    </source>
</evidence>
<dbReference type="PANTHER" id="PTHR13504">
    <property type="entry name" value="FIDO DOMAIN-CONTAINING PROTEIN DDB_G0283145"/>
    <property type="match status" value="1"/>
</dbReference>
<dbReference type="InterPro" id="IPR003812">
    <property type="entry name" value="Fido"/>
</dbReference>
<dbReference type="SUPFAM" id="SSF140931">
    <property type="entry name" value="Fic-like"/>
    <property type="match status" value="1"/>
</dbReference>
<dbReference type="PROSITE" id="PS51459">
    <property type="entry name" value="FIDO"/>
    <property type="match status" value="1"/>
</dbReference>
<gene>
    <name evidence="4" type="ORF">KQP761_LOCUS35230</name>
    <name evidence="5" type="ORF">SMN809_LOCUS11394</name>
</gene>
<dbReference type="OrthoDB" id="439046at2759"/>
<reference evidence="4" key="1">
    <citation type="submission" date="2021-02" db="EMBL/GenBank/DDBJ databases">
        <authorList>
            <person name="Nowell W R."/>
        </authorList>
    </citation>
    <scope>NUCLEOTIDE SEQUENCE</scope>
</reference>
<evidence type="ECO:0000256" key="1">
    <source>
        <dbReference type="PIRSR" id="PIRSR640198-1"/>
    </source>
</evidence>
<dbReference type="Proteomes" id="UP000676336">
    <property type="component" value="Unassembled WGS sequence"/>
</dbReference>
<comment type="caution">
    <text evidence="4">The sequence shown here is derived from an EMBL/GenBank/DDBJ whole genome shotgun (WGS) entry which is preliminary data.</text>
</comment>
<dbReference type="PANTHER" id="PTHR13504:SF38">
    <property type="entry name" value="FIDO DOMAIN-CONTAINING PROTEIN"/>
    <property type="match status" value="1"/>
</dbReference>
<evidence type="ECO:0000313" key="4">
    <source>
        <dbReference type="EMBL" id="CAF1675338.1"/>
    </source>
</evidence>
<evidence type="ECO:0000313" key="5">
    <source>
        <dbReference type="EMBL" id="CAF3990917.1"/>
    </source>
</evidence>
<dbReference type="AlphaFoldDB" id="A0A816GHF6"/>
<keyword evidence="2" id="KW-0067">ATP-binding</keyword>
<evidence type="ECO:0000256" key="2">
    <source>
        <dbReference type="PIRSR" id="PIRSR640198-2"/>
    </source>
</evidence>